<dbReference type="Proteomes" id="UP000789390">
    <property type="component" value="Unassembled WGS sequence"/>
</dbReference>
<comment type="similarity">
    <text evidence="2 12">Belongs to the amiloride-sensitive sodium channel (TC 1.A.6) family.</text>
</comment>
<protein>
    <recommendedName>
        <fullName evidence="15">Sodium channel protein Nach</fullName>
    </recommendedName>
</protein>
<evidence type="ECO:0000256" key="7">
    <source>
        <dbReference type="ARBA" id="ARBA00023053"/>
    </source>
</evidence>
<evidence type="ECO:0000256" key="8">
    <source>
        <dbReference type="ARBA" id="ARBA00023065"/>
    </source>
</evidence>
<evidence type="ECO:0000256" key="5">
    <source>
        <dbReference type="ARBA" id="ARBA00022692"/>
    </source>
</evidence>
<keyword evidence="11 12" id="KW-0407">Ion channel</keyword>
<keyword evidence="9" id="KW-0472">Membrane</keyword>
<keyword evidence="4 12" id="KW-0894">Sodium channel</keyword>
<keyword evidence="7" id="KW-0915">Sodium</keyword>
<evidence type="ECO:0000313" key="13">
    <source>
        <dbReference type="EMBL" id="CAH0111189.1"/>
    </source>
</evidence>
<dbReference type="AlphaFoldDB" id="A0A8J2S5Y5"/>
<proteinExistence type="inferred from homology"/>
<dbReference type="PANTHER" id="PTHR11690:SF288">
    <property type="entry name" value="AMILORIDE-SENSITIVE NA+ CHANNEL-RELATED"/>
    <property type="match status" value="1"/>
</dbReference>
<reference evidence="13" key="1">
    <citation type="submission" date="2021-11" db="EMBL/GenBank/DDBJ databases">
        <authorList>
            <person name="Schell T."/>
        </authorList>
    </citation>
    <scope>NUCLEOTIDE SEQUENCE</scope>
    <source>
        <strain evidence="13">M5</strain>
    </source>
</reference>
<organism evidence="13 14">
    <name type="scientific">Daphnia galeata</name>
    <dbReference type="NCBI Taxonomy" id="27404"/>
    <lineage>
        <taxon>Eukaryota</taxon>
        <taxon>Metazoa</taxon>
        <taxon>Ecdysozoa</taxon>
        <taxon>Arthropoda</taxon>
        <taxon>Crustacea</taxon>
        <taxon>Branchiopoda</taxon>
        <taxon>Diplostraca</taxon>
        <taxon>Cladocera</taxon>
        <taxon>Anomopoda</taxon>
        <taxon>Daphniidae</taxon>
        <taxon>Daphnia</taxon>
    </lineage>
</organism>
<evidence type="ECO:0000256" key="1">
    <source>
        <dbReference type="ARBA" id="ARBA00004141"/>
    </source>
</evidence>
<dbReference type="Gene3D" id="2.60.470.10">
    <property type="entry name" value="Acid-sensing ion channels like domains"/>
    <property type="match status" value="1"/>
</dbReference>
<evidence type="ECO:0000256" key="3">
    <source>
        <dbReference type="ARBA" id="ARBA00022448"/>
    </source>
</evidence>
<evidence type="ECO:0000256" key="10">
    <source>
        <dbReference type="ARBA" id="ARBA00023201"/>
    </source>
</evidence>
<dbReference type="PRINTS" id="PR01078">
    <property type="entry name" value="AMINACHANNEL"/>
</dbReference>
<dbReference type="GO" id="GO:0005886">
    <property type="term" value="C:plasma membrane"/>
    <property type="evidence" value="ECO:0007669"/>
    <property type="project" value="TreeGrafter"/>
</dbReference>
<accession>A0A8J2S5Y5</accession>
<dbReference type="PANTHER" id="PTHR11690">
    <property type="entry name" value="AMILORIDE-SENSITIVE SODIUM CHANNEL-RELATED"/>
    <property type="match status" value="1"/>
</dbReference>
<keyword evidence="3 12" id="KW-0813">Transport</keyword>
<dbReference type="GO" id="GO:0015280">
    <property type="term" value="F:ligand-gated sodium channel activity"/>
    <property type="evidence" value="ECO:0007669"/>
    <property type="project" value="TreeGrafter"/>
</dbReference>
<keyword evidence="10 12" id="KW-0739">Sodium transport</keyword>
<evidence type="ECO:0000256" key="2">
    <source>
        <dbReference type="ARBA" id="ARBA00007193"/>
    </source>
</evidence>
<dbReference type="Pfam" id="PF00858">
    <property type="entry name" value="ASC"/>
    <property type="match status" value="1"/>
</dbReference>
<evidence type="ECO:0000256" key="6">
    <source>
        <dbReference type="ARBA" id="ARBA00022989"/>
    </source>
</evidence>
<evidence type="ECO:0008006" key="15">
    <source>
        <dbReference type="Google" id="ProtNLM"/>
    </source>
</evidence>
<sequence>MWQKWEQSPLLTSVETHLYPLKNVLFPAVTICNVNKVSERKLSRTILDNPKFTTVSYAILQSTLRYMTKLDRAFNNEEELLKLSRYYDARNITALDLFKILKRTAPACEDLVLDCSWLGLSEPCMQYFSFLPTDDGMCCTFNGGQYFDTILDLKAKGHEPLKVNGNGYRMGLSLVLDANLDDCSVTNGKFDGFKVLVHSPEEFPDVAHRQIQIGFVMGLGTETFVGVKATTSFYSEEVAKEISPSIRQCHVEGEKKLKYFQRYSRSACSVECDTQLMEERCHCRPFYFKGDNQTQLCEIKSYGCIAEVYESIHKRGDVCGEVCECLPPCTDTWYEPEISYASFPGRAAMGGLLGLGLEGTSRSDNCAAAFLPNIKQIQENKSTIITNNKSVVLKHLVPQPGWALATSSPWFS</sequence>
<dbReference type="InterPro" id="IPR001873">
    <property type="entry name" value="ENaC"/>
</dbReference>
<evidence type="ECO:0000256" key="11">
    <source>
        <dbReference type="ARBA" id="ARBA00023303"/>
    </source>
</evidence>
<comment type="caution">
    <text evidence="13">The sequence shown here is derived from an EMBL/GenBank/DDBJ whole genome shotgun (WGS) entry which is preliminary data.</text>
</comment>
<keyword evidence="6" id="KW-1133">Transmembrane helix</keyword>
<evidence type="ECO:0000256" key="4">
    <source>
        <dbReference type="ARBA" id="ARBA00022461"/>
    </source>
</evidence>
<gene>
    <name evidence="13" type="ORF">DGAL_LOCUS14824</name>
</gene>
<dbReference type="OrthoDB" id="6330164at2759"/>
<name>A0A8J2S5Y5_9CRUS</name>
<evidence type="ECO:0000313" key="14">
    <source>
        <dbReference type="Proteomes" id="UP000789390"/>
    </source>
</evidence>
<evidence type="ECO:0000256" key="12">
    <source>
        <dbReference type="RuleBase" id="RU000679"/>
    </source>
</evidence>
<dbReference type="EMBL" id="CAKKLH010000311">
    <property type="protein sequence ID" value="CAH0111189.1"/>
    <property type="molecule type" value="Genomic_DNA"/>
</dbReference>
<evidence type="ECO:0000256" key="9">
    <source>
        <dbReference type="ARBA" id="ARBA00023136"/>
    </source>
</evidence>
<keyword evidence="5 12" id="KW-0812">Transmembrane</keyword>
<comment type="subcellular location">
    <subcellularLocation>
        <location evidence="1">Membrane</location>
        <topology evidence="1">Multi-pass membrane protein</topology>
    </subcellularLocation>
</comment>
<keyword evidence="8 12" id="KW-0406">Ion transport</keyword>
<keyword evidence="14" id="KW-1185">Reference proteome</keyword>